<evidence type="ECO:0000313" key="3">
    <source>
        <dbReference type="EMBL" id="KPJ53976.1"/>
    </source>
</evidence>
<dbReference type="InterPro" id="IPR003583">
    <property type="entry name" value="Hlx-hairpin-Hlx_DNA-bd_motif"/>
</dbReference>
<dbReference type="SUPFAM" id="SSF47781">
    <property type="entry name" value="RuvA domain 2-like"/>
    <property type="match status" value="1"/>
</dbReference>
<dbReference type="Proteomes" id="UP000052008">
    <property type="component" value="Unassembled WGS sequence"/>
</dbReference>
<gene>
    <name evidence="3" type="ORF">AMJ39_02465</name>
</gene>
<evidence type="ECO:0000256" key="1">
    <source>
        <dbReference type="SAM" id="MobiDB-lite"/>
    </source>
</evidence>
<protein>
    <recommendedName>
        <fullName evidence="2">Helix-hairpin-helix DNA-binding motif class 1 domain-containing protein</fullName>
    </recommendedName>
</protein>
<proteinExistence type="predicted"/>
<evidence type="ECO:0000313" key="4">
    <source>
        <dbReference type="Proteomes" id="UP000052008"/>
    </source>
</evidence>
<dbReference type="GO" id="GO:0015627">
    <property type="term" value="C:type II protein secretion system complex"/>
    <property type="evidence" value="ECO:0007669"/>
    <property type="project" value="TreeGrafter"/>
</dbReference>
<dbReference type="PANTHER" id="PTHR21180">
    <property type="entry name" value="ENDONUCLEASE/EXONUCLEASE/PHOSPHATASE FAMILY DOMAIN-CONTAINING PROTEIN 1"/>
    <property type="match status" value="1"/>
</dbReference>
<name>A0A0S7WUX7_UNCT6</name>
<reference evidence="3 4" key="1">
    <citation type="journal article" date="2015" name="Microbiome">
        <title>Genomic resolution of linkages in carbon, nitrogen, and sulfur cycling among widespread estuary sediment bacteria.</title>
        <authorList>
            <person name="Baker B.J."/>
            <person name="Lazar C.S."/>
            <person name="Teske A.P."/>
            <person name="Dick G.J."/>
        </authorList>
    </citation>
    <scope>NUCLEOTIDE SEQUENCE [LARGE SCALE GENOMIC DNA]</scope>
    <source>
        <strain evidence="3">DG_24</strain>
    </source>
</reference>
<sequence>MVGVRQGRGAAGSIRPAETSNEVEEGECVDINEASEGQLEKLPGIGPVIASRIIAYRDEVGPFSSPDDLLRIRGIGPETLGRIRPHVRCGAREGIE</sequence>
<dbReference type="Gene3D" id="1.10.150.320">
    <property type="entry name" value="Photosystem II 12 kDa extrinsic protein"/>
    <property type="match status" value="1"/>
</dbReference>
<comment type="caution">
    <text evidence="3">The sequence shown here is derived from an EMBL/GenBank/DDBJ whole genome shotgun (WGS) entry which is preliminary data.</text>
</comment>
<feature type="region of interest" description="Disordered" evidence="1">
    <location>
        <begin position="1"/>
        <end position="25"/>
    </location>
</feature>
<dbReference type="GO" id="GO:0015628">
    <property type="term" value="P:protein secretion by the type II secretion system"/>
    <property type="evidence" value="ECO:0007669"/>
    <property type="project" value="TreeGrafter"/>
</dbReference>
<feature type="domain" description="Helix-hairpin-helix DNA-binding motif class 1" evidence="2">
    <location>
        <begin position="67"/>
        <end position="86"/>
    </location>
</feature>
<dbReference type="AlphaFoldDB" id="A0A0S7WUX7"/>
<dbReference type="STRING" id="1703770.AMJ39_02465"/>
<dbReference type="SMART" id="SM00278">
    <property type="entry name" value="HhH1"/>
    <property type="match status" value="2"/>
</dbReference>
<evidence type="ECO:0000259" key="2">
    <source>
        <dbReference type="SMART" id="SM00278"/>
    </source>
</evidence>
<dbReference type="GO" id="GO:0003677">
    <property type="term" value="F:DNA binding"/>
    <property type="evidence" value="ECO:0007669"/>
    <property type="project" value="InterPro"/>
</dbReference>
<dbReference type="InterPro" id="IPR010994">
    <property type="entry name" value="RuvA_2-like"/>
</dbReference>
<organism evidence="3 4">
    <name type="scientific">candidate division TA06 bacterium DG_24</name>
    <dbReference type="NCBI Taxonomy" id="1703770"/>
    <lineage>
        <taxon>Bacteria</taxon>
        <taxon>Bacteria division TA06</taxon>
    </lineage>
</organism>
<dbReference type="PANTHER" id="PTHR21180:SF32">
    <property type="entry name" value="ENDONUCLEASE_EXONUCLEASE_PHOSPHATASE FAMILY DOMAIN-CONTAINING PROTEIN 1"/>
    <property type="match status" value="1"/>
</dbReference>
<dbReference type="GO" id="GO:0006281">
    <property type="term" value="P:DNA repair"/>
    <property type="evidence" value="ECO:0007669"/>
    <property type="project" value="InterPro"/>
</dbReference>
<feature type="domain" description="Helix-hairpin-helix DNA-binding motif class 1" evidence="2">
    <location>
        <begin position="37"/>
        <end position="56"/>
    </location>
</feature>
<dbReference type="EMBL" id="LIZS01000009">
    <property type="protein sequence ID" value="KPJ53976.1"/>
    <property type="molecule type" value="Genomic_DNA"/>
</dbReference>
<dbReference type="Pfam" id="PF12836">
    <property type="entry name" value="HHH_3"/>
    <property type="match status" value="1"/>
</dbReference>
<accession>A0A0S7WUX7</accession>
<dbReference type="InterPro" id="IPR051675">
    <property type="entry name" value="Endo/Exo/Phosphatase_dom_1"/>
</dbReference>